<dbReference type="Proteomes" id="UP001596058">
    <property type="component" value="Unassembled WGS sequence"/>
</dbReference>
<gene>
    <name evidence="1" type="ORF">ACFPZ3_02240</name>
</gene>
<keyword evidence="2" id="KW-1185">Reference proteome</keyword>
<evidence type="ECO:0008006" key="3">
    <source>
        <dbReference type="Google" id="ProtNLM"/>
    </source>
</evidence>
<organism evidence="1 2">
    <name type="scientific">Nonomuraea insulae</name>
    <dbReference type="NCBI Taxonomy" id="1616787"/>
    <lineage>
        <taxon>Bacteria</taxon>
        <taxon>Bacillati</taxon>
        <taxon>Actinomycetota</taxon>
        <taxon>Actinomycetes</taxon>
        <taxon>Streptosporangiales</taxon>
        <taxon>Streptosporangiaceae</taxon>
        <taxon>Nonomuraea</taxon>
    </lineage>
</organism>
<protein>
    <recommendedName>
        <fullName evidence="3">Lipoprotein</fullName>
    </recommendedName>
</protein>
<reference evidence="2" key="1">
    <citation type="journal article" date="2019" name="Int. J. Syst. Evol. Microbiol.">
        <title>The Global Catalogue of Microorganisms (GCM) 10K type strain sequencing project: providing services to taxonomists for standard genome sequencing and annotation.</title>
        <authorList>
            <consortium name="The Broad Institute Genomics Platform"/>
            <consortium name="The Broad Institute Genome Sequencing Center for Infectious Disease"/>
            <person name="Wu L."/>
            <person name="Ma J."/>
        </authorList>
    </citation>
    <scope>NUCLEOTIDE SEQUENCE [LARGE SCALE GENOMIC DNA]</scope>
    <source>
        <strain evidence="2">CCUG 53903</strain>
    </source>
</reference>
<evidence type="ECO:0000313" key="1">
    <source>
        <dbReference type="EMBL" id="MFC5822665.1"/>
    </source>
</evidence>
<proteinExistence type="predicted"/>
<dbReference type="RefSeq" id="WP_379512216.1">
    <property type="nucleotide sequence ID" value="NZ_JBHSPA010000005.1"/>
</dbReference>
<dbReference type="EMBL" id="JBHSPA010000005">
    <property type="protein sequence ID" value="MFC5822665.1"/>
    <property type="molecule type" value="Genomic_DNA"/>
</dbReference>
<comment type="caution">
    <text evidence="1">The sequence shown here is derived from an EMBL/GenBank/DDBJ whole genome shotgun (WGS) entry which is preliminary data.</text>
</comment>
<name>A0ABW1CAF5_9ACTN</name>
<accession>A0ABW1CAF5</accession>
<evidence type="ECO:0000313" key="2">
    <source>
        <dbReference type="Proteomes" id="UP001596058"/>
    </source>
</evidence>
<sequence length="179" mass="19493">MHRNKRSSKDAKKKQAREGLRGIRIAPYRSTGSLFLLAALLASGCSSDDDNRFTKAGLLTELQKNPGVPLALPRTLPSGYKIISAEAIVRDLQRGNRVTVRQVYFSSYTAEGGASLVDVCIEELAKPDLCGPPSSEGSFTRQLRDAHIVVNLNAVAPHAVNIWNNATFTATLSEVTWLK</sequence>